<name>A0ABY2FHL4_9ACTN</name>
<comment type="caution">
    <text evidence="2">The sequence shown here is derived from an EMBL/GenBank/DDBJ whole genome shotgun (WGS) entry which is preliminary data.</text>
</comment>
<evidence type="ECO:0000256" key="1">
    <source>
        <dbReference type="SAM" id="MobiDB-lite"/>
    </source>
</evidence>
<dbReference type="EMBL" id="SODU01000002">
    <property type="protein sequence ID" value="TDW90431.1"/>
    <property type="molecule type" value="Genomic_DNA"/>
</dbReference>
<reference evidence="2 3" key="1">
    <citation type="submission" date="2019-03" db="EMBL/GenBank/DDBJ databases">
        <title>Genomic Encyclopedia of Type Strains, Phase III (KMG-III): the genomes of soil and plant-associated and newly described type strains.</title>
        <authorList>
            <person name="Whitman W."/>
        </authorList>
    </citation>
    <scope>NUCLEOTIDE SEQUENCE [LARGE SCALE GENOMIC DNA]</scope>
    <source>
        <strain evidence="2 3">VKMAc-2574</strain>
    </source>
</reference>
<accession>A0ABY2FHL4</accession>
<keyword evidence="3" id="KW-1185">Reference proteome</keyword>
<protein>
    <recommendedName>
        <fullName evidence="4">ESX-1 secretion-associated protein</fullName>
    </recommendedName>
</protein>
<dbReference type="Proteomes" id="UP000295060">
    <property type="component" value="Unassembled WGS sequence"/>
</dbReference>
<feature type="compositionally biased region" description="Acidic residues" evidence="1">
    <location>
        <begin position="1"/>
        <end position="13"/>
    </location>
</feature>
<proteinExistence type="predicted"/>
<gene>
    <name evidence="2" type="ORF">EV137_4247</name>
</gene>
<feature type="region of interest" description="Disordered" evidence="1">
    <location>
        <begin position="1"/>
        <end position="44"/>
    </location>
</feature>
<evidence type="ECO:0000313" key="3">
    <source>
        <dbReference type="Proteomes" id="UP000295060"/>
    </source>
</evidence>
<organism evidence="2 3">
    <name type="scientific">Kribbella pratensis</name>
    <dbReference type="NCBI Taxonomy" id="2512112"/>
    <lineage>
        <taxon>Bacteria</taxon>
        <taxon>Bacillati</taxon>
        <taxon>Actinomycetota</taxon>
        <taxon>Actinomycetes</taxon>
        <taxon>Propionibacteriales</taxon>
        <taxon>Kribbellaceae</taxon>
        <taxon>Kribbella</taxon>
    </lineage>
</organism>
<dbReference type="RefSeq" id="WP_134002859.1">
    <property type="nucleotide sequence ID" value="NZ_SODU01000002.1"/>
</dbReference>
<sequence>MADLDSDNPDDFETTAGSYRRQSGELGTAGAEMGQPGPVTPGVFTGRTQMANDINTALTTAGQKMTEAAQGVGAYGSVSSQVGKLYKRHRELSTQVLGGVINDAGETTGGN</sequence>
<evidence type="ECO:0000313" key="2">
    <source>
        <dbReference type="EMBL" id="TDW90431.1"/>
    </source>
</evidence>
<evidence type="ECO:0008006" key="4">
    <source>
        <dbReference type="Google" id="ProtNLM"/>
    </source>
</evidence>